<feature type="region of interest" description="Disordered" evidence="2">
    <location>
        <begin position="225"/>
        <end position="286"/>
    </location>
</feature>
<proteinExistence type="predicted"/>
<dbReference type="GO" id="GO:0016757">
    <property type="term" value="F:glycosyltransferase activity"/>
    <property type="evidence" value="ECO:0007669"/>
    <property type="project" value="UniProtKB-KW"/>
</dbReference>
<feature type="compositionally biased region" description="Basic and acidic residues" evidence="2">
    <location>
        <begin position="69"/>
        <end position="80"/>
    </location>
</feature>
<comment type="caution">
    <text evidence="3">The sequence shown here is derived from an EMBL/GenBank/DDBJ whole genome shotgun (WGS) entry which is preliminary data.</text>
</comment>
<dbReference type="RefSeq" id="WP_386254412.1">
    <property type="nucleotide sequence ID" value="NZ_JBHTRV010000002.1"/>
</dbReference>
<evidence type="ECO:0000256" key="2">
    <source>
        <dbReference type="SAM" id="MobiDB-lite"/>
    </source>
</evidence>
<gene>
    <name evidence="3" type="ORF">ACFQ63_04400</name>
</gene>
<feature type="compositionally biased region" description="Basic and acidic residues" evidence="2">
    <location>
        <begin position="225"/>
        <end position="241"/>
    </location>
</feature>
<sequence>MTAARGPLLVAVSGPADAGRSALVGRLAALLRERGLAVVVVRGHGCLLCRRLPVRTRVRDAGEPGGDGWARRATDPERRGSAPRRVHAFLEAAGLAARIAVAGTVARKRARTRGGQAVVVTERGPLDGLVTFDPPAASGVAGAFRRLAGRYHLTLLVDTGPDRPRGRDRADAAGHPAPSWARYRDWSRRLPRIARLDGERAPSLVTGAAVERIVDAIRERERAAEQGRVHALEREPEREQEQAAVHARTHAHAHARERQREQAAERSRAVPARNPARDAVRDRPDGTRRRHIVVSVYDGDDLPGHRGGGALVAAKVARRLAEDFRVTVVTAGRHGGAEERDGIRYVRLPVRGAGPRAGRLLFLALLPLVSRRIRHDLWLESFTPPFSTSFLPLTTAAPVVGIDQGRRAEALRRRYRIPFFLVERLGLRCYRHIVVTNTADGVAVRRLSPRADVQVITGGVEQRGLDETRLGTGQFILFLGRIDSWAGGLDLLLDAYDRVRPPLDLLLAGSGTPEEERRLADLLAARPDGTEPRIHWVGPAEDDRRRQLLRDSAFLVLPSRHETFGLTALEGMAYGKPVLHFDLPALRWMRDGGGVAVRPFDVAAFGERMAELAGDAALRRRLGRRAGLAARHYTWDETTGRYLALAHRLLDAPVFPRRPRMRGGVPTAGPPTGSASASGPPRRRRRGRTGGGA</sequence>
<feature type="region of interest" description="Disordered" evidence="2">
    <location>
        <begin position="60"/>
        <end position="81"/>
    </location>
</feature>
<accession>A0ABW6IMU7</accession>
<dbReference type="Pfam" id="PF13692">
    <property type="entry name" value="Glyco_trans_1_4"/>
    <property type="match status" value="1"/>
</dbReference>
<evidence type="ECO:0000256" key="1">
    <source>
        <dbReference type="ARBA" id="ARBA00021292"/>
    </source>
</evidence>
<dbReference type="Gene3D" id="3.40.50.2000">
    <property type="entry name" value="Glycogen Phosphorylase B"/>
    <property type="match status" value="2"/>
</dbReference>
<keyword evidence="3" id="KW-0328">Glycosyltransferase</keyword>
<dbReference type="SUPFAM" id="SSF53756">
    <property type="entry name" value="UDP-Glycosyltransferase/glycogen phosphorylase"/>
    <property type="match status" value="1"/>
</dbReference>
<evidence type="ECO:0000313" key="3">
    <source>
        <dbReference type="EMBL" id="MFE5978932.1"/>
    </source>
</evidence>
<keyword evidence="3" id="KW-0808">Transferase</keyword>
<feature type="compositionally biased region" description="Basic and acidic residues" evidence="2">
    <location>
        <begin position="254"/>
        <end position="268"/>
    </location>
</feature>
<feature type="compositionally biased region" description="Low complexity" evidence="2">
    <location>
        <begin position="670"/>
        <end position="680"/>
    </location>
</feature>
<keyword evidence="4" id="KW-1185">Reference proteome</keyword>
<dbReference type="EMBL" id="JBHTRV010000002">
    <property type="protein sequence ID" value="MFE5978932.1"/>
    <property type="molecule type" value="Genomic_DNA"/>
</dbReference>
<dbReference type="Proteomes" id="UP001600424">
    <property type="component" value="Unassembled WGS sequence"/>
</dbReference>
<name>A0ABW6IMU7_STRWE</name>
<reference evidence="3 4" key="1">
    <citation type="submission" date="2024-09" db="EMBL/GenBank/DDBJ databases">
        <title>The Natural Products Discovery Center: Release of the First 8490 Sequenced Strains for Exploring Actinobacteria Biosynthetic Diversity.</title>
        <authorList>
            <person name="Kalkreuter E."/>
            <person name="Kautsar S.A."/>
            <person name="Yang D."/>
            <person name="Bader C.D."/>
            <person name="Teijaro C.N."/>
            <person name="Fluegel L."/>
            <person name="Davis C.M."/>
            <person name="Simpson J.R."/>
            <person name="Lauterbach L."/>
            <person name="Steele A.D."/>
            <person name="Gui C."/>
            <person name="Meng S."/>
            <person name="Li G."/>
            <person name="Viehrig K."/>
            <person name="Ye F."/>
            <person name="Su P."/>
            <person name="Kiefer A.F."/>
            <person name="Nichols A."/>
            <person name="Cepeda A.J."/>
            <person name="Yan W."/>
            <person name="Fan B."/>
            <person name="Jiang Y."/>
            <person name="Adhikari A."/>
            <person name="Zheng C.-J."/>
            <person name="Schuster L."/>
            <person name="Cowan T.M."/>
            <person name="Smanski M.J."/>
            <person name="Chevrette M.G."/>
            <person name="De Carvalho L.P.S."/>
            <person name="Shen B."/>
        </authorList>
    </citation>
    <scope>NUCLEOTIDE SEQUENCE [LARGE SCALE GENOMIC DNA]</scope>
    <source>
        <strain evidence="3 4">NPDC056472</strain>
    </source>
</reference>
<dbReference type="CDD" id="cd03801">
    <property type="entry name" value="GT4_PimA-like"/>
    <property type="match status" value="1"/>
</dbReference>
<dbReference type="PANTHER" id="PTHR12526">
    <property type="entry name" value="GLYCOSYLTRANSFERASE"/>
    <property type="match status" value="1"/>
</dbReference>
<feature type="compositionally biased region" description="Basic and acidic residues" evidence="2">
    <location>
        <begin position="275"/>
        <end position="286"/>
    </location>
</feature>
<protein>
    <recommendedName>
        <fullName evidence="1">D-inositol 3-phosphate glycosyltransferase</fullName>
    </recommendedName>
</protein>
<evidence type="ECO:0000313" key="4">
    <source>
        <dbReference type="Proteomes" id="UP001600424"/>
    </source>
</evidence>
<organism evidence="3 4">
    <name type="scientific">Streptomyces wedmorensis</name>
    <dbReference type="NCBI Taxonomy" id="43759"/>
    <lineage>
        <taxon>Bacteria</taxon>
        <taxon>Bacillati</taxon>
        <taxon>Actinomycetota</taxon>
        <taxon>Actinomycetes</taxon>
        <taxon>Kitasatosporales</taxon>
        <taxon>Streptomycetaceae</taxon>
        <taxon>Streptomyces</taxon>
    </lineage>
</organism>
<feature type="compositionally biased region" description="Basic residues" evidence="2">
    <location>
        <begin position="681"/>
        <end position="693"/>
    </location>
</feature>
<feature type="region of interest" description="Disordered" evidence="2">
    <location>
        <begin position="656"/>
        <end position="693"/>
    </location>
</feature>